<evidence type="ECO:0000313" key="5">
    <source>
        <dbReference type="Proteomes" id="UP001596270"/>
    </source>
</evidence>
<dbReference type="PROSITE" id="PS51257">
    <property type="entry name" value="PROKAR_LIPOPROTEIN"/>
    <property type="match status" value="1"/>
</dbReference>
<proteinExistence type="predicted"/>
<reference evidence="5" key="1">
    <citation type="journal article" date="2019" name="Int. J. Syst. Evol. Microbiol.">
        <title>The Global Catalogue of Microorganisms (GCM) 10K type strain sequencing project: providing services to taxonomists for standard genome sequencing and annotation.</title>
        <authorList>
            <consortium name="The Broad Institute Genomics Platform"/>
            <consortium name="The Broad Institute Genome Sequencing Center for Infectious Disease"/>
            <person name="Wu L."/>
            <person name="Ma J."/>
        </authorList>
    </citation>
    <scope>NUCLEOTIDE SEQUENCE [LARGE SCALE GENOMIC DNA]</scope>
    <source>
        <strain evidence="5">CCUG 39402</strain>
    </source>
</reference>
<dbReference type="PANTHER" id="PTHR10728:SF40">
    <property type="entry name" value="PATATIN FAMILY PROTEIN"/>
    <property type="match status" value="1"/>
</dbReference>
<comment type="caution">
    <text evidence="2">Lacks conserved residue(s) required for the propagation of feature annotation.</text>
</comment>
<comment type="caution">
    <text evidence="4">The sequence shown here is derived from an EMBL/GenBank/DDBJ whole genome shotgun (WGS) entry which is preliminary data.</text>
</comment>
<dbReference type="Gene3D" id="3.40.1090.10">
    <property type="entry name" value="Cytosolic phospholipase A2 catalytic domain"/>
    <property type="match status" value="2"/>
</dbReference>
<keyword evidence="2" id="KW-0442">Lipid degradation</keyword>
<dbReference type="InterPro" id="IPR016035">
    <property type="entry name" value="Acyl_Trfase/lysoPLipase"/>
</dbReference>
<dbReference type="PANTHER" id="PTHR10728">
    <property type="entry name" value="CYTOSOLIC PHOSPHOLIPASE A2"/>
    <property type="match status" value="1"/>
</dbReference>
<dbReference type="Pfam" id="PF01734">
    <property type="entry name" value="Patatin"/>
    <property type="match status" value="1"/>
</dbReference>
<dbReference type="InterPro" id="IPR002641">
    <property type="entry name" value="PNPLA_dom"/>
</dbReference>
<dbReference type="SUPFAM" id="SSF52151">
    <property type="entry name" value="FabD/lysophospholipase-like"/>
    <property type="match status" value="1"/>
</dbReference>
<sequence>MSSSHKLSGVLRWGICLLAALLVGCSSTRPWINEPLADGLVPPDPDRIELVRGAASEDQSIIIAVTLSGGGARAAAFGYGVLQALHQTPMVWNGRSTSLLDHVGFVSGVSGGSIVAAYYAAFGAETFERFEPEFLRQNFQDSLISLAFTPGNLVDLTSPWFGRSQLLARRLDELYRGRTFGDLWARPGRPRLLISATDLSLGSSFDFSWDQFSRICSDLASVPLSFAVASSSAVPLVLSPVTVKNYAGSCRPQAVSEDAPAEGHGDYRMRMLRAQLDSYQDVASRPFIHLVDGGVADNLGLRSLLDRSMSEGGIRRALRDLPKGVVRKLVLIAVNAERDPSARIDESDKVPSTLQVVDAMLFGTGARATQETLGLLGDMARQWKNEIRTASDRQSAFAEDAEIYVINVNLRDAPEAMERSRLLQIPTAFSILPDDVTRLIQAGHQVLQASPGFKELVRSLPQAAAVPAAP</sequence>
<evidence type="ECO:0000313" key="4">
    <source>
        <dbReference type="EMBL" id="MFC6279712.1"/>
    </source>
</evidence>
<feature type="short sequence motif" description="GXSXG" evidence="2">
    <location>
        <begin position="108"/>
        <end position="112"/>
    </location>
</feature>
<dbReference type="PROSITE" id="PS51635">
    <property type="entry name" value="PNPLA"/>
    <property type="match status" value="1"/>
</dbReference>
<keyword evidence="2" id="KW-0378">Hydrolase</keyword>
<dbReference type="RefSeq" id="WP_377411865.1">
    <property type="nucleotide sequence ID" value="NZ_JBHSRS010000001.1"/>
</dbReference>
<keyword evidence="5" id="KW-1185">Reference proteome</keyword>
<protein>
    <submittedName>
        <fullName evidence="4">Patatin-like phospholipase family protein</fullName>
    </submittedName>
</protein>
<evidence type="ECO:0000256" key="1">
    <source>
        <dbReference type="ARBA" id="ARBA00023098"/>
    </source>
</evidence>
<name>A0ABW1TRP0_9BURK</name>
<evidence type="ECO:0000259" key="3">
    <source>
        <dbReference type="PROSITE" id="PS51635"/>
    </source>
</evidence>
<feature type="active site" description="Nucleophile" evidence="2">
    <location>
        <position position="110"/>
    </location>
</feature>
<organism evidence="4 5">
    <name type="scientific">Polaromonas aquatica</name>
    <dbReference type="NCBI Taxonomy" id="332657"/>
    <lineage>
        <taxon>Bacteria</taxon>
        <taxon>Pseudomonadati</taxon>
        <taxon>Pseudomonadota</taxon>
        <taxon>Betaproteobacteria</taxon>
        <taxon>Burkholderiales</taxon>
        <taxon>Comamonadaceae</taxon>
        <taxon>Polaromonas</taxon>
    </lineage>
</organism>
<accession>A0ABW1TRP0</accession>
<gene>
    <name evidence="4" type="ORF">ACFQND_00470</name>
</gene>
<dbReference type="EMBL" id="JBHSRS010000001">
    <property type="protein sequence ID" value="MFC6279712.1"/>
    <property type="molecule type" value="Genomic_DNA"/>
</dbReference>
<keyword evidence="1 2" id="KW-0443">Lipid metabolism</keyword>
<evidence type="ECO:0000256" key="2">
    <source>
        <dbReference type="PROSITE-ProRule" id="PRU01161"/>
    </source>
</evidence>
<feature type="short sequence motif" description="DGA/G" evidence="2">
    <location>
        <begin position="292"/>
        <end position="294"/>
    </location>
</feature>
<feature type="active site" description="Proton acceptor" evidence="2">
    <location>
        <position position="292"/>
    </location>
</feature>
<feature type="domain" description="PNPLA" evidence="3">
    <location>
        <begin position="66"/>
        <end position="305"/>
    </location>
</feature>
<dbReference type="Proteomes" id="UP001596270">
    <property type="component" value="Unassembled WGS sequence"/>
</dbReference>